<reference evidence="1 2" key="1">
    <citation type="submission" date="2020-04" db="EMBL/GenBank/DDBJ databases">
        <title>Perkinsus olseni comparative genomics.</title>
        <authorList>
            <person name="Bogema D.R."/>
        </authorList>
    </citation>
    <scope>NUCLEOTIDE SEQUENCE [LARGE SCALE GENOMIC DNA]</scope>
    <source>
        <strain evidence="1 2">ATCC PRA-207</strain>
    </source>
</reference>
<protein>
    <submittedName>
        <fullName evidence="1">Uncharacterized protein</fullName>
    </submittedName>
</protein>
<accession>A0A7J6SQU2</accession>
<feature type="non-terminal residue" evidence="1">
    <location>
        <position position="176"/>
    </location>
</feature>
<evidence type="ECO:0000313" key="2">
    <source>
        <dbReference type="Proteomes" id="UP000553632"/>
    </source>
</evidence>
<dbReference type="EMBL" id="JABANO010016349">
    <property type="protein sequence ID" value="KAF4735339.1"/>
    <property type="molecule type" value="Genomic_DNA"/>
</dbReference>
<evidence type="ECO:0000313" key="1">
    <source>
        <dbReference type="EMBL" id="KAF4735339.1"/>
    </source>
</evidence>
<sequence length="176" mass="19623">ASLRHVNINELCAAAQALIWASSYVDGTVRLHVDNECVRAWIERFLRGEACISDIVEALQDFRVCRVDSEHNTSDVLTRVDEKFAIMMSSLEGEGSLDIEVDLGEPTAAAALVGNLVYDDLALNHGVIIEAQYDDEVCYKVRRALQAHRLVPESVPIEMQQVLPDIAINEYDVLVR</sequence>
<proteinExistence type="predicted"/>
<gene>
    <name evidence="1" type="ORF">FOZ63_021458</name>
</gene>
<keyword evidence="2" id="KW-1185">Reference proteome</keyword>
<comment type="caution">
    <text evidence="1">The sequence shown here is derived from an EMBL/GenBank/DDBJ whole genome shotgun (WGS) entry which is preliminary data.</text>
</comment>
<dbReference type="AlphaFoldDB" id="A0A7J6SQU2"/>
<dbReference type="Proteomes" id="UP000553632">
    <property type="component" value="Unassembled WGS sequence"/>
</dbReference>
<feature type="non-terminal residue" evidence="1">
    <location>
        <position position="1"/>
    </location>
</feature>
<name>A0A7J6SQU2_PEROL</name>
<organism evidence="1 2">
    <name type="scientific">Perkinsus olseni</name>
    <name type="common">Perkinsus atlanticus</name>
    <dbReference type="NCBI Taxonomy" id="32597"/>
    <lineage>
        <taxon>Eukaryota</taxon>
        <taxon>Sar</taxon>
        <taxon>Alveolata</taxon>
        <taxon>Perkinsozoa</taxon>
        <taxon>Perkinsea</taxon>
        <taxon>Perkinsida</taxon>
        <taxon>Perkinsidae</taxon>
        <taxon>Perkinsus</taxon>
    </lineage>
</organism>